<dbReference type="AlphaFoldDB" id="A0A3P6G352"/>
<feature type="compositionally biased region" description="Basic residues" evidence="1">
    <location>
        <begin position="31"/>
        <end position="48"/>
    </location>
</feature>
<proteinExistence type="predicted"/>
<dbReference type="EMBL" id="LR031879">
    <property type="protein sequence ID" value="VDD59400.1"/>
    <property type="molecule type" value="Genomic_DNA"/>
</dbReference>
<reference evidence="2" key="1">
    <citation type="submission" date="2018-11" db="EMBL/GenBank/DDBJ databases">
        <authorList>
            <consortium name="Genoscope - CEA"/>
            <person name="William W."/>
        </authorList>
    </citation>
    <scope>NUCLEOTIDE SEQUENCE</scope>
</reference>
<protein>
    <submittedName>
        <fullName evidence="2">Uncharacterized protein</fullName>
    </submittedName>
</protein>
<organism evidence="2">
    <name type="scientific">Brassica oleracea</name>
    <name type="common">Wild cabbage</name>
    <dbReference type="NCBI Taxonomy" id="3712"/>
    <lineage>
        <taxon>Eukaryota</taxon>
        <taxon>Viridiplantae</taxon>
        <taxon>Streptophyta</taxon>
        <taxon>Embryophyta</taxon>
        <taxon>Tracheophyta</taxon>
        <taxon>Spermatophyta</taxon>
        <taxon>Magnoliopsida</taxon>
        <taxon>eudicotyledons</taxon>
        <taxon>Gunneridae</taxon>
        <taxon>Pentapetalae</taxon>
        <taxon>rosids</taxon>
        <taxon>malvids</taxon>
        <taxon>Brassicales</taxon>
        <taxon>Brassicaceae</taxon>
        <taxon>Brassiceae</taxon>
        <taxon>Brassica</taxon>
    </lineage>
</organism>
<accession>A0A3P6G352</accession>
<evidence type="ECO:0000256" key="1">
    <source>
        <dbReference type="SAM" id="MobiDB-lite"/>
    </source>
</evidence>
<feature type="region of interest" description="Disordered" evidence="1">
    <location>
        <begin position="22"/>
        <end position="57"/>
    </location>
</feature>
<sequence>MTSPAIEKENVAPMEVINTSVTEKKPAAKGAKTKKAKEVKAKKKKKSVSTHPTYEEV</sequence>
<name>A0A3P6G352_BRAOL</name>
<evidence type="ECO:0000313" key="2">
    <source>
        <dbReference type="EMBL" id="VDD59400.1"/>
    </source>
</evidence>
<gene>
    <name evidence="2" type="ORF">BOLC8T52629H</name>
</gene>